<name>A0AAD2YGH4_PARDI</name>
<dbReference type="Pfam" id="PF08378">
    <property type="entry name" value="NERD"/>
    <property type="match status" value="1"/>
</dbReference>
<feature type="domain" description="NERD" evidence="1">
    <location>
        <begin position="24"/>
        <end position="130"/>
    </location>
</feature>
<dbReference type="EMBL" id="AGZN01000041">
    <property type="protein sequence ID" value="EKN21306.1"/>
    <property type="molecule type" value="Genomic_DNA"/>
</dbReference>
<evidence type="ECO:0000259" key="1">
    <source>
        <dbReference type="Pfam" id="PF08378"/>
    </source>
</evidence>
<comment type="caution">
    <text evidence="2">The sequence shown here is derived from an EMBL/GenBank/DDBJ whole genome shotgun (WGS) entry which is preliminary data.</text>
</comment>
<dbReference type="AlphaFoldDB" id="A0AAD2YGH4"/>
<evidence type="ECO:0000313" key="4">
    <source>
        <dbReference type="EMBL" id="EKN23250.1"/>
    </source>
</evidence>
<protein>
    <recommendedName>
        <fullName evidence="1">NERD domain-containing protein</fullName>
    </recommendedName>
</protein>
<dbReference type="Gene3D" id="3.40.50.150">
    <property type="entry name" value="Vaccinia Virus protein VP39"/>
    <property type="match status" value="1"/>
</dbReference>
<dbReference type="SUPFAM" id="SSF53335">
    <property type="entry name" value="S-adenosyl-L-methionine-dependent methyltransferases"/>
    <property type="match status" value="1"/>
</dbReference>
<sequence length="685" mass="78413">MGGLLAFRVGNFDTTAEREQFRFLCERLKAHYEDSNEFCVFAGNYNIGCELDALFIKKDAIISIEFKNYGGKVVANENGEWTCNGKIIKGGSRKTVLQQARINHSIVKKELKVLGVEKNQIKDVPHLIIFHQPIELENNLSATNKSWLHITDSEHFIEKLDDITCPHTDLDPLGIVNLTETLNLNPFYLTEFSNATYDKPVEPIEKIELFEDIKKYEPHTEEKEKEDVPNFESFVIEDENSIVLLNFVKKVIKSSLKLDNFTVMVLDGKRASSSFAAYGIKLTREYVVIISADGIDEYCSKLTRFTNHDVKAVLPSTIFWEEGKELVVEDDSSFSVVEEHQSKELSNTNSNVSFRKSKTILPHWLDKKIFNDHRAIYAPEHERYEYNLDLNEEELKVYLGTYFPRSYAEMFCVVDNLMQNKHLKEMLERDKINVLDCGCGTGGEILGFITAIGKHLTHAKINITAIDGNDGALVILKDLIESNPNKKVQVELSILNQTLNNGEDVENLAFGEKNFHFILCDKIVCELISKEVLPINAYAIMAKKLATYLHENGLLIMLDVTTKDEHSGYFYPQLMNSSINDYVRESRTIETLLPLSCACYYECRDLCFMQQTFSVSHSHKSNDESRVCYRVLCRKPLKTTIMQEIEIENFAHVIHPTKYKQNDDSAICSRSKNNKITIDSFNINL</sequence>
<dbReference type="EMBL" id="AGZN01000008">
    <property type="protein sequence ID" value="EKN31061.1"/>
    <property type="molecule type" value="Genomic_DNA"/>
</dbReference>
<organism evidence="2 6">
    <name type="scientific">Parabacteroides distasonis CL09T03C24</name>
    <dbReference type="NCBI Taxonomy" id="999417"/>
    <lineage>
        <taxon>Bacteria</taxon>
        <taxon>Pseudomonadati</taxon>
        <taxon>Bacteroidota</taxon>
        <taxon>Bacteroidia</taxon>
        <taxon>Bacteroidales</taxon>
        <taxon>Tannerellaceae</taxon>
        <taxon>Parabacteroides</taxon>
    </lineage>
</organism>
<evidence type="ECO:0000313" key="6">
    <source>
        <dbReference type="Proteomes" id="UP000006262"/>
    </source>
</evidence>
<evidence type="ECO:0000313" key="5">
    <source>
        <dbReference type="EMBL" id="EKN31061.1"/>
    </source>
</evidence>
<evidence type="ECO:0000313" key="2">
    <source>
        <dbReference type="EMBL" id="EKN20180.1"/>
    </source>
</evidence>
<gene>
    <name evidence="5" type="ORF">HMPREF1059_00749</name>
    <name evidence="4" type="ORF">HMPREF1059_03235</name>
    <name evidence="3" type="ORF">HMPREF1059_03778</name>
    <name evidence="2" type="ORF">HMPREF1059_04186</name>
</gene>
<dbReference type="InterPro" id="IPR029063">
    <property type="entry name" value="SAM-dependent_MTases_sf"/>
</dbReference>
<dbReference type="EMBL" id="AGZN01000032">
    <property type="protein sequence ID" value="EKN23250.1"/>
    <property type="molecule type" value="Genomic_DNA"/>
</dbReference>
<reference evidence="2 6" key="1">
    <citation type="submission" date="2012-02" db="EMBL/GenBank/DDBJ databases">
        <title>The Genome Sequence of Parabacteroides distasonis CL09T03C24.</title>
        <authorList>
            <consortium name="The Broad Institute Genome Sequencing Platform"/>
            <person name="Earl A."/>
            <person name="Ward D."/>
            <person name="Feldgarden M."/>
            <person name="Gevers D."/>
            <person name="Zitomersky N.L."/>
            <person name="Coyne M.J."/>
            <person name="Comstock L.E."/>
            <person name="Young S.K."/>
            <person name="Zeng Q."/>
            <person name="Gargeya S."/>
            <person name="Fitzgerald M."/>
            <person name="Haas B."/>
            <person name="Abouelleil A."/>
            <person name="Alvarado L."/>
            <person name="Arachchi H.M."/>
            <person name="Berlin A."/>
            <person name="Chapman S.B."/>
            <person name="Gearin G."/>
            <person name="Goldberg J."/>
            <person name="Griggs A."/>
            <person name="Gujja S."/>
            <person name="Hansen M."/>
            <person name="Heiman D."/>
            <person name="Howarth C."/>
            <person name="Larimer J."/>
            <person name="Lui A."/>
            <person name="MacDonald P.J.P."/>
            <person name="McCowen C."/>
            <person name="Montmayeur A."/>
            <person name="Murphy C."/>
            <person name="Neiman D."/>
            <person name="Pearson M."/>
            <person name="Priest M."/>
            <person name="Roberts A."/>
            <person name="Saif S."/>
            <person name="Shea T."/>
            <person name="Sisk P."/>
            <person name="Stolte C."/>
            <person name="Sykes S."/>
            <person name="Wortman J."/>
            <person name="Nusbaum C."/>
            <person name="Birren B."/>
        </authorList>
    </citation>
    <scope>NUCLEOTIDE SEQUENCE [LARGE SCALE GENOMIC DNA]</scope>
    <source>
        <strain evidence="2 6">CL09T03C24</strain>
    </source>
</reference>
<dbReference type="InterPro" id="IPR011528">
    <property type="entry name" value="NERD"/>
</dbReference>
<accession>A0AAD2YGH4</accession>
<dbReference type="EMBL" id="AGZN01000044">
    <property type="protein sequence ID" value="EKN20180.1"/>
    <property type="molecule type" value="Genomic_DNA"/>
</dbReference>
<dbReference type="Proteomes" id="UP000006262">
    <property type="component" value="Unassembled WGS sequence"/>
</dbReference>
<dbReference type="CDD" id="cd02440">
    <property type="entry name" value="AdoMet_MTases"/>
    <property type="match status" value="1"/>
</dbReference>
<dbReference type="RefSeq" id="WP_005863219.1">
    <property type="nucleotide sequence ID" value="NZ_JH976486.1"/>
</dbReference>
<proteinExistence type="predicted"/>
<evidence type="ECO:0000313" key="3">
    <source>
        <dbReference type="EMBL" id="EKN21306.1"/>
    </source>
</evidence>